<reference evidence="1 2" key="1">
    <citation type="submission" date="2016-05" db="EMBL/GenBank/DDBJ databases">
        <title>Microbial solvent formation.</title>
        <authorList>
            <person name="Poehlein A."/>
            <person name="Montoya Solano J.D."/>
            <person name="Flitsch S."/>
            <person name="Krabben P."/>
            <person name="Duerre P."/>
            <person name="Daniel R."/>
        </authorList>
    </citation>
    <scope>NUCLEOTIDE SEQUENCE [LARGE SCALE GENOMIC DNA]</scope>
    <source>
        <strain evidence="1 2">DSM 2619</strain>
    </source>
</reference>
<organism evidence="1 2">
    <name type="scientific">Clostridium puniceum</name>
    <dbReference type="NCBI Taxonomy" id="29367"/>
    <lineage>
        <taxon>Bacteria</taxon>
        <taxon>Bacillati</taxon>
        <taxon>Bacillota</taxon>
        <taxon>Clostridia</taxon>
        <taxon>Eubacteriales</taxon>
        <taxon>Clostridiaceae</taxon>
        <taxon>Clostridium</taxon>
    </lineage>
</organism>
<comment type="caution">
    <text evidence="1">The sequence shown here is derived from an EMBL/GenBank/DDBJ whole genome shotgun (WGS) entry which is preliminary data.</text>
</comment>
<evidence type="ECO:0000313" key="2">
    <source>
        <dbReference type="Proteomes" id="UP000190890"/>
    </source>
</evidence>
<dbReference type="NCBIfam" id="TIGR00099">
    <property type="entry name" value="Cof-subfamily"/>
    <property type="match status" value="1"/>
</dbReference>
<dbReference type="GO" id="GO:0000287">
    <property type="term" value="F:magnesium ion binding"/>
    <property type="evidence" value="ECO:0007669"/>
    <property type="project" value="TreeGrafter"/>
</dbReference>
<name>A0A1S8TTX2_9CLOT</name>
<protein>
    <submittedName>
        <fullName evidence="1">Putative phosphatase</fullName>
        <ecNumber evidence="1">3.1.3.-</ecNumber>
    </submittedName>
</protein>
<dbReference type="GO" id="GO:0005829">
    <property type="term" value="C:cytosol"/>
    <property type="evidence" value="ECO:0007669"/>
    <property type="project" value="TreeGrafter"/>
</dbReference>
<dbReference type="Gene3D" id="3.40.50.1000">
    <property type="entry name" value="HAD superfamily/HAD-like"/>
    <property type="match status" value="1"/>
</dbReference>
<dbReference type="CDD" id="cd07516">
    <property type="entry name" value="HAD_Pase"/>
    <property type="match status" value="1"/>
</dbReference>
<dbReference type="PROSITE" id="PS01229">
    <property type="entry name" value="COF_2"/>
    <property type="match status" value="1"/>
</dbReference>
<dbReference type="EMBL" id="LZZM01000071">
    <property type="protein sequence ID" value="OOM81174.1"/>
    <property type="molecule type" value="Genomic_DNA"/>
</dbReference>
<sequence>MRNIFDGYVIVSDLDGTLLNNDKNISQENLEAINYFTENGGTFSVATGRVIEATQEYLSNIKVNLPIIVYNGGVIYDYNNQKILSEKFVDDNQKQIVLKIKKEYDNIGIEIYANKKLYILKNSGHSYRSATQMLDILYDIKEDIFLMDWHKILIVGNIEVIDDIERTFEDKYKIKGTRSGRTSYELLPVNESKGQALKNIIKMYNLEPNKVICVGDNMNDLELLKEAAISFCPSNGSEQLKKYTDFIAPSNEEHVIKHIVNWLEKNLV</sequence>
<gene>
    <name evidence="1" type="ORF">CLPUN_11390</name>
</gene>
<keyword evidence="1" id="KW-0378">Hydrolase</keyword>
<dbReference type="SFLD" id="SFLDS00003">
    <property type="entry name" value="Haloacid_Dehalogenase"/>
    <property type="match status" value="1"/>
</dbReference>
<dbReference type="RefSeq" id="WP_077846359.1">
    <property type="nucleotide sequence ID" value="NZ_LZZM01000071.1"/>
</dbReference>
<dbReference type="AlphaFoldDB" id="A0A1S8TTX2"/>
<dbReference type="OrthoDB" id="9781413at2"/>
<dbReference type="STRING" id="29367.CLPUN_11390"/>
<dbReference type="Pfam" id="PF08282">
    <property type="entry name" value="Hydrolase_3"/>
    <property type="match status" value="1"/>
</dbReference>
<dbReference type="SFLD" id="SFLDG01140">
    <property type="entry name" value="C2.B:_Phosphomannomutase_and_P"/>
    <property type="match status" value="1"/>
</dbReference>
<evidence type="ECO:0000313" key="1">
    <source>
        <dbReference type="EMBL" id="OOM81174.1"/>
    </source>
</evidence>
<dbReference type="Proteomes" id="UP000190890">
    <property type="component" value="Unassembled WGS sequence"/>
</dbReference>
<dbReference type="InterPro" id="IPR036412">
    <property type="entry name" value="HAD-like_sf"/>
</dbReference>
<dbReference type="PANTHER" id="PTHR10000:SF8">
    <property type="entry name" value="HAD SUPERFAMILY HYDROLASE-LIKE, TYPE 3"/>
    <property type="match status" value="1"/>
</dbReference>
<dbReference type="NCBIfam" id="TIGR01484">
    <property type="entry name" value="HAD-SF-IIB"/>
    <property type="match status" value="1"/>
</dbReference>
<accession>A0A1S8TTX2</accession>
<proteinExistence type="predicted"/>
<dbReference type="SUPFAM" id="SSF56784">
    <property type="entry name" value="HAD-like"/>
    <property type="match status" value="1"/>
</dbReference>
<dbReference type="Gene3D" id="3.30.1240.10">
    <property type="match status" value="1"/>
</dbReference>
<dbReference type="PANTHER" id="PTHR10000">
    <property type="entry name" value="PHOSPHOSERINE PHOSPHATASE"/>
    <property type="match status" value="1"/>
</dbReference>
<dbReference type="PROSITE" id="PS01228">
    <property type="entry name" value="COF_1"/>
    <property type="match status" value="1"/>
</dbReference>
<dbReference type="EC" id="3.1.3.-" evidence="1"/>
<dbReference type="InterPro" id="IPR006379">
    <property type="entry name" value="HAD-SF_hydro_IIB"/>
</dbReference>
<dbReference type="InterPro" id="IPR000150">
    <property type="entry name" value="Cof"/>
</dbReference>
<keyword evidence="2" id="KW-1185">Reference proteome</keyword>
<dbReference type="GO" id="GO:0016791">
    <property type="term" value="F:phosphatase activity"/>
    <property type="evidence" value="ECO:0007669"/>
    <property type="project" value="TreeGrafter"/>
</dbReference>
<dbReference type="InterPro" id="IPR023214">
    <property type="entry name" value="HAD_sf"/>
</dbReference>